<reference evidence="5 6" key="1">
    <citation type="submission" date="2018-02" db="EMBL/GenBank/DDBJ databases">
        <title>Bacteriophage NCPPB3778 and a type I-E CRISPR drive the evolution of the US Biological Select Agent, Rathayibacter toxicus.</title>
        <authorList>
            <person name="Davis E.W.II."/>
            <person name="Tabima J.F."/>
            <person name="Weisberg A.J."/>
            <person name="Lopes L.D."/>
            <person name="Wiseman M.S."/>
            <person name="Wiseman M.S."/>
            <person name="Pupko T."/>
            <person name="Belcher M.S."/>
            <person name="Sechler A.J."/>
            <person name="Tancos M.A."/>
            <person name="Schroeder B.K."/>
            <person name="Murray T.D."/>
            <person name="Luster D.G."/>
            <person name="Schneider W.L."/>
            <person name="Rogers E."/>
            <person name="Andreote F.D."/>
            <person name="Grunwald N.J."/>
            <person name="Putnam M.L."/>
            <person name="Chang J.H."/>
        </authorList>
    </citation>
    <scope>NUCLEOTIDE SEQUENCE [LARGE SCALE GENOMIC DNA]</scope>
    <source>
        <strain evidence="5 6">AY1B3</strain>
    </source>
</reference>
<dbReference type="PANTHER" id="PTHR33164">
    <property type="entry name" value="TRANSCRIPTIONAL REGULATOR, MARR FAMILY"/>
    <property type="match status" value="1"/>
</dbReference>
<evidence type="ECO:0000313" key="6">
    <source>
        <dbReference type="Proteomes" id="UP000239241"/>
    </source>
</evidence>
<sequence length="148" mass="16064">MSERSQDLLRSHAGALLPAVTRVVVSMYRPHLVPYGLTHPQFLVLLVLELCQPRAVTQIGRSLALTPATLTPMLQRLEALGYISRSRGVPDGRRLAVSLTSTGSALLPDLKQIREHVDQLIGLSPDQRQLLEVAAAGRGNGLQDSTGR</sequence>
<protein>
    <submittedName>
        <fullName evidence="5">MarR family transcriptional regulator</fullName>
    </submittedName>
</protein>
<dbReference type="PRINTS" id="PR00598">
    <property type="entry name" value="HTHMARR"/>
</dbReference>
<evidence type="ECO:0000256" key="1">
    <source>
        <dbReference type="ARBA" id="ARBA00023015"/>
    </source>
</evidence>
<dbReference type="GO" id="GO:0003700">
    <property type="term" value="F:DNA-binding transcription factor activity"/>
    <property type="evidence" value="ECO:0007669"/>
    <property type="project" value="InterPro"/>
</dbReference>
<dbReference type="EMBL" id="PSXY01000002">
    <property type="protein sequence ID" value="PPF70977.1"/>
    <property type="molecule type" value="Genomic_DNA"/>
</dbReference>
<dbReference type="InterPro" id="IPR036390">
    <property type="entry name" value="WH_DNA-bd_sf"/>
</dbReference>
<organism evidence="5 6">
    <name type="scientific">Clavibacter michiganensis</name>
    <dbReference type="NCBI Taxonomy" id="28447"/>
    <lineage>
        <taxon>Bacteria</taxon>
        <taxon>Bacillati</taxon>
        <taxon>Actinomycetota</taxon>
        <taxon>Actinomycetes</taxon>
        <taxon>Micrococcales</taxon>
        <taxon>Microbacteriaceae</taxon>
        <taxon>Clavibacter</taxon>
    </lineage>
</organism>
<evidence type="ECO:0000256" key="2">
    <source>
        <dbReference type="ARBA" id="ARBA00023125"/>
    </source>
</evidence>
<dbReference type="RefSeq" id="WP_104289277.1">
    <property type="nucleotide sequence ID" value="NZ_PSXY01000002.1"/>
</dbReference>
<gene>
    <name evidence="5" type="ORF">C5E16_01635</name>
</gene>
<dbReference type="InterPro" id="IPR036388">
    <property type="entry name" value="WH-like_DNA-bd_sf"/>
</dbReference>
<dbReference type="Gene3D" id="1.10.10.10">
    <property type="entry name" value="Winged helix-like DNA-binding domain superfamily/Winged helix DNA-binding domain"/>
    <property type="match status" value="1"/>
</dbReference>
<dbReference type="PANTHER" id="PTHR33164:SF43">
    <property type="entry name" value="HTH-TYPE TRANSCRIPTIONAL REPRESSOR YETL"/>
    <property type="match status" value="1"/>
</dbReference>
<feature type="domain" description="HTH marR-type" evidence="4">
    <location>
        <begin position="10"/>
        <end position="140"/>
    </location>
</feature>
<dbReference type="Proteomes" id="UP000239241">
    <property type="component" value="Unassembled WGS sequence"/>
</dbReference>
<keyword evidence="3" id="KW-0804">Transcription</keyword>
<dbReference type="PROSITE" id="PS50995">
    <property type="entry name" value="HTH_MARR_2"/>
    <property type="match status" value="1"/>
</dbReference>
<dbReference type="InterPro" id="IPR055166">
    <property type="entry name" value="Transc_reg_Sar_Rot_HTH"/>
</dbReference>
<keyword evidence="2" id="KW-0238">DNA-binding</keyword>
<dbReference type="SUPFAM" id="SSF46785">
    <property type="entry name" value="Winged helix' DNA-binding domain"/>
    <property type="match status" value="1"/>
</dbReference>
<dbReference type="InterPro" id="IPR000835">
    <property type="entry name" value="HTH_MarR-typ"/>
</dbReference>
<accession>A0A2S5VXH1</accession>
<proteinExistence type="predicted"/>
<keyword evidence="1" id="KW-0805">Transcription regulation</keyword>
<comment type="caution">
    <text evidence="5">The sequence shown here is derived from an EMBL/GenBank/DDBJ whole genome shotgun (WGS) entry which is preliminary data.</text>
</comment>
<dbReference type="GO" id="GO:0003677">
    <property type="term" value="F:DNA binding"/>
    <property type="evidence" value="ECO:0007669"/>
    <property type="project" value="UniProtKB-KW"/>
</dbReference>
<dbReference type="AlphaFoldDB" id="A0A2S5VXH1"/>
<name>A0A2S5VXH1_9MICO</name>
<evidence type="ECO:0000256" key="3">
    <source>
        <dbReference type="ARBA" id="ARBA00023163"/>
    </source>
</evidence>
<dbReference type="SMART" id="SM00347">
    <property type="entry name" value="HTH_MARR"/>
    <property type="match status" value="1"/>
</dbReference>
<evidence type="ECO:0000313" key="5">
    <source>
        <dbReference type="EMBL" id="PPF70977.1"/>
    </source>
</evidence>
<dbReference type="Pfam" id="PF22381">
    <property type="entry name" value="Staph_reg_Sar_Rot"/>
    <property type="match status" value="1"/>
</dbReference>
<evidence type="ECO:0000259" key="4">
    <source>
        <dbReference type="PROSITE" id="PS50995"/>
    </source>
</evidence>
<dbReference type="GO" id="GO:0006950">
    <property type="term" value="P:response to stress"/>
    <property type="evidence" value="ECO:0007669"/>
    <property type="project" value="TreeGrafter"/>
</dbReference>
<dbReference type="InterPro" id="IPR039422">
    <property type="entry name" value="MarR/SlyA-like"/>
</dbReference>